<evidence type="ECO:0000256" key="2">
    <source>
        <dbReference type="ARBA" id="ARBA00022475"/>
    </source>
</evidence>
<feature type="transmembrane region" description="Helical" evidence="10">
    <location>
        <begin position="98"/>
        <end position="121"/>
    </location>
</feature>
<protein>
    <submittedName>
        <fullName evidence="11">Putative peptidoglycan lipid II flippase</fullName>
    </submittedName>
</protein>
<dbReference type="GO" id="GO:0005886">
    <property type="term" value="C:plasma membrane"/>
    <property type="evidence" value="ECO:0007669"/>
    <property type="project" value="UniProtKB-SubCell"/>
</dbReference>
<comment type="function">
    <text evidence="8">Involved in peptidoglycan biosynthesis. Transports lipid-linked peptidoglycan precursors from the inner to the outer leaflet of the cytoplasmic membrane.</text>
</comment>
<evidence type="ECO:0000256" key="6">
    <source>
        <dbReference type="ARBA" id="ARBA00022989"/>
    </source>
</evidence>
<sequence length="447" mass="50909">MKFLDLKNLVLNFSKSTVLKNILLVGVITLIVKVFGFYKEILVASTFGLSVLLDTFLIAILIPSFIQNVFINALKNIFIPNYIIEQNNGGNTSQFQSVIYIITLSISSIFFILIYFSSDYFLIKLFPGHTFEYYELINNQLFYLLPCLFLWGINSILSGLLEIENKYFLSSISGVFSPICIILCLFFFKDALGDMVLAISMLIGAIVSLIYMIFISLKNNLICLKKPKLNANSLVMLKQLPPKVSSGLLSSVNDFVDQFFAAQLTIGSIAAMNYGIKVPSLIVSIVIMAMGNVLLPYFSRLISTNLLDAYNQLFKILKFVFFTSLIISVIIIIFSNEITSILFERNQFDSDDVLIVSDLQKLAFIYIPFLLCTLILVRFLTSINKNKFMAWVAFFSLVANIILNSILIEKYEIYGLMLATIIIHIFSFIFYVYFTHKQYRFAKLYTN</sequence>
<dbReference type="STRING" id="1178825.SAMN05216261_2842"/>
<proteinExistence type="inferred from homology"/>
<keyword evidence="3 10" id="KW-0812">Transmembrane</keyword>
<feature type="transmembrane region" description="Helical" evidence="10">
    <location>
        <begin position="18"/>
        <end position="35"/>
    </location>
</feature>
<feature type="transmembrane region" description="Helical" evidence="10">
    <location>
        <begin position="388"/>
        <end position="407"/>
    </location>
</feature>
<comment type="subcellular location">
    <subcellularLocation>
        <location evidence="1">Cell membrane</location>
        <topology evidence="1">Multi-pass membrane protein</topology>
    </subcellularLocation>
</comment>
<keyword evidence="6 10" id="KW-1133">Transmembrane helix</keyword>
<keyword evidence="12" id="KW-1185">Reference proteome</keyword>
<feature type="transmembrane region" description="Helical" evidence="10">
    <location>
        <begin position="167"/>
        <end position="188"/>
    </location>
</feature>
<dbReference type="Pfam" id="PF03023">
    <property type="entry name" value="MurJ"/>
    <property type="match status" value="1"/>
</dbReference>
<reference evidence="11 12" key="1">
    <citation type="submission" date="2016-11" db="EMBL/GenBank/DDBJ databases">
        <authorList>
            <person name="Jaros S."/>
            <person name="Januszkiewicz K."/>
            <person name="Wedrychowicz H."/>
        </authorList>
    </citation>
    <scope>NUCLEOTIDE SEQUENCE [LARGE SCALE GENOMIC DNA]</scope>
    <source>
        <strain evidence="11 12">CGMCC 1.12213</strain>
    </source>
</reference>
<evidence type="ECO:0000256" key="9">
    <source>
        <dbReference type="ARBA" id="ARBA00061532"/>
    </source>
</evidence>
<evidence type="ECO:0000256" key="3">
    <source>
        <dbReference type="ARBA" id="ARBA00022692"/>
    </source>
</evidence>
<evidence type="ECO:0000256" key="7">
    <source>
        <dbReference type="ARBA" id="ARBA00023136"/>
    </source>
</evidence>
<name>A0A1M6GQ00_9FLAO</name>
<keyword evidence="7 10" id="KW-0472">Membrane</keyword>
<dbReference type="AlphaFoldDB" id="A0A1M6GQ00"/>
<keyword evidence="4" id="KW-0133">Cell shape</keyword>
<dbReference type="Proteomes" id="UP000184396">
    <property type="component" value="Unassembled WGS sequence"/>
</dbReference>
<feature type="transmembrane region" description="Helical" evidence="10">
    <location>
        <begin position="195"/>
        <end position="217"/>
    </location>
</feature>
<accession>A0A1M6GQ00</accession>
<feature type="transmembrane region" description="Helical" evidence="10">
    <location>
        <begin position="413"/>
        <end position="434"/>
    </location>
</feature>
<evidence type="ECO:0000256" key="5">
    <source>
        <dbReference type="ARBA" id="ARBA00022984"/>
    </source>
</evidence>
<evidence type="ECO:0000313" key="12">
    <source>
        <dbReference type="Proteomes" id="UP000184396"/>
    </source>
</evidence>
<keyword evidence="5" id="KW-0573">Peptidoglycan synthesis</keyword>
<feature type="transmembrane region" description="Helical" evidence="10">
    <location>
        <begin position="42"/>
        <end position="66"/>
    </location>
</feature>
<dbReference type="InterPro" id="IPR004268">
    <property type="entry name" value="MurJ"/>
</dbReference>
<keyword evidence="2" id="KW-1003">Cell membrane</keyword>
<evidence type="ECO:0000313" key="11">
    <source>
        <dbReference type="EMBL" id="SHJ11972.1"/>
    </source>
</evidence>
<dbReference type="RefSeq" id="WP_019388662.1">
    <property type="nucleotide sequence ID" value="NZ_ALIH01000016.1"/>
</dbReference>
<dbReference type="PRINTS" id="PR01806">
    <property type="entry name" value="VIRFACTRMVIN"/>
</dbReference>
<feature type="transmembrane region" description="Helical" evidence="10">
    <location>
        <begin position="363"/>
        <end position="381"/>
    </location>
</feature>
<dbReference type="eggNOG" id="COG0728">
    <property type="taxonomic scope" value="Bacteria"/>
</dbReference>
<evidence type="ECO:0000256" key="10">
    <source>
        <dbReference type="SAM" id="Phobius"/>
    </source>
</evidence>
<evidence type="ECO:0000256" key="4">
    <source>
        <dbReference type="ARBA" id="ARBA00022960"/>
    </source>
</evidence>
<dbReference type="OrthoDB" id="9786339at2"/>
<dbReference type="GO" id="GO:0008360">
    <property type="term" value="P:regulation of cell shape"/>
    <property type="evidence" value="ECO:0007669"/>
    <property type="project" value="UniProtKB-KW"/>
</dbReference>
<dbReference type="GO" id="GO:0009252">
    <property type="term" value="P:peptidoglycan biosynthetic process"/>
    <property type="evidence" value="ECO:0007669"/>
    <property type="project" value="UniProtKB-KW"/>
</dbReference>
<organism evidence="11 12">
    <name type="scientific">Algibacter luteus</name>
    <dbReference type="NCBI Taxonomy" id="1178825"/>
    <lineage>
        <taxon>Bacteria</taxon>
        <taxon>Pseudomonadati</taxon>
        <taxon>Bacteroidota</taxon>
        <taxon>Flavobacteriia</taxon>
        <taxon>Flavobacteriales</taxon>
        <taxon>Flavobacteriaceae</taxon>
        <taxon>Algibacter</taxon>
    </lineage>
</organism>
<feature type="transmembrane region" description="Helical" evidence="10">
    <location>
        <begin position="319"/>
        <end position="343"/>
    </location>
</feature>
<evidence type="ECO:0000256" key="8">
    <source>
        <dbReference type="ARBA" id="ARBA00060041"/>
    </source>
</evidence>
<gene>
    <name evidence="11" type="ORF">SAMN05216261_2842</name>
</gene>
<comment type="similarity">
    <text evidence="9">Belongs to the MurJ/MviN family.</text>
</comment>
<feature type="transmembrane region" description="Helical" evidence="10">
    <location>
        <begin position="278"/>
        <end position="298"/>
    </location>
</feature>
<evidence type="ECO:0000256" key="1">
    <source>
        <dbReference type="ARBA" id="ARBA00004651"/>
    </source>
</evidence>
<dbReference type="EMBL" id="FQYK01000009">
    <property type="protein sequence ID" value="SHJ11972.1"/>
    <property type="molecule type" value="Genomic_DNA"/>
</dbReference>
<feature type="transmembrane region" description="Helical" evidence="10">
    <location>
        <begin position="141"/>
        <end position="161"/>
    </location>
</feature>
<dbReference type="PANTHER" id="PTHR43486:SF1">
    <property type="entry name" value="LIPID II FLIPPASE MURJ-RELATED"/>
    <property type="match status" value="1"/>
</dbReference>
<dbReference type="PANTHER" id="PTHR43486">
    <property type="entry name" value="LIPID II FLIPPASE MURJ-RELATED"/>
    <property type="match status" value="1"/>
</dbReference>